<gene>
    <name evidence="1" type="ORF">CAMSH0001_2047</name>
</gene>
<name>C6REF5_9BACT</name>
<dbReference type="EMBL" id="ACVQ01000013">
    <property type="protein sequence ID" value="EET80331.1"/>
    <property type="molecule type" value="Genomic_DNA"/>
</dbReference>
<sequence>MKFKFGFLAVNLKPNSESNLRRSNLDKFANFTCRDLYRKNAKIWFCQI</sequence>
<dbReference type="STRING" id="553219.CAMSH0001_2047"/>
<proteinExistence type="predicted"/>
<comment type="caution">
    <text evidence="1">The sequence shown here is derived from an EMBL/GenBank/DDBJ whole genome shotgun (WGS) entry which is preliminary data.</text>
</comment>
<accession>C6REF5</accession>
<dbReference type="Proteomes" id="UP000003107">
    <property type="component" value="Unassembled WGS sequence"/>
</dbReference>
<evidence type="ECO:0000313" key="1">
    <source>
        <dbReference type="EMBL" id="EET80331.1"/>
    </source>
</evidence>
<keyword evidence="2" id="KW-1185">Reference proteome</keyword>
<organism evidence="1 2">
    <name type="scientific">Campylobacter showae RM3277</name>
    <dbReference type="NCBI Taxonomy" id="553219"/>
    <lineage>
        <taxon>Bacteria</taxon>
        <taxon>Pseudomonadati</taxon>
        <taxon>Campylobacterota</taxon>
        <taxon>Epsilonproteobacteria</taxon>
        <taxon>Campylobacterales</taxon>
        <taxon>Campylobacteraceae</taxon>
        <taxon>Campylobacter</taxon>
    </lineage>
</organism>
<reference evidence="1 2" key="1">
    <citation type="submission" date="2009-07" db="EMBL/GenBank/DDBJ databases">
        <authorList>
            <person name="Madupu R."/>
            <person name="Sebastian Y."/>
            <person name="Durkin A.S."/>
            <person name="Torralba M."/>
            <person name="Methe B."/>
            <person name="Sutton G.G."/>
            <person name="Strausberg R.L."/>
            <person name="Nelson K.E."/>
        </authorList>
    </citation>
    <scope>NUCLEOTIDE SEQUENCE [LARGE SCALE GENOMIC DNA]</scope>
    <source>
        <strain evidence="1 2">RM3277</strain>
    </source>
</reference>
<evidence type="ECO:0000313" key="2">
    <source>
        <dbReference type="Proteomes" id="UP000003107"/>
    </source>
</evidence>
<protein>
    <submittedName>
        <fullName evidence="1">Uncharacterized protein</fullName>
    </submittedName>
</protein>
<dbReference type="AlphaFoldDB" id="C6REF5"/>